<dbReference type="Proteomes" id="UP000001072">
    <property type="component" value="Unassembled WGS sequence"/>
</dbReference>
<evidence type="ECO:0000256" key="1">
    <source>
        <dbReference type="SAM" id="MobiDB-lite"/>
    </source>
</evidence>
<gene>
    <name evidence="3" type="ORF">MELLADRAFT_88736</name>
</gene>
<dbReference type="GO" id="GO:0005770">
    <property type="term" value="C:late endosome"/>
    <property type="evidence" value="ECO:0007669"/>
    <property type="project" value="TreeGrafter"/>
</dbReference>
<evidence type="ECO:0000313" key="3">
    <source>
        <dbReference type="EMBL" id="EGG04552.1"/>
    </source>
</evidence>
<dbReference type="Gene3D" id="2.130.10.10">
    <property type="entry name" value="YVTN repeat-like/Quinoprotein amine dehydrogenase"/>
    <property type="match status" value="1"/>
</dbReference>
<protein>
    <recommendedName>
        <fullName evidence="2">Vps41 beta-propeller domain-containing protein</fullName>
    </recommendedName>
</protein>
<keyword evidence="4" id="KW-1185">Reference proteome</keyword>
<dbReference type="HOGENOM" id="CLU_1245631_0_0_1"/>
<dbReference type="Pfam" id="PF23411">
    <property type="entry name" value="Beta-prop_Vps41"/>
    <property type="match status" value="1"/>
</dbReference>
<name>F4RST3_MELLP</name>
<dbReference type="InterPro" id="IPR045111">
    <property type="entry name" value="Vps41/Vps8"/>
</dbReference>
<dbReference type="SMART" id="SM00320">
    <property type="entry name" value="WD40"/>
    <property type="match status" value="2"/>
</dbReference>
<dbReference type="InterPro" id="IPR057780">
    <property type="entry name" value="Beta-prop_Vps41"/>
</dbReference>
<feature type="domain" description="Vps41 beta-propeller" evidence="2">
    <location>
        <begin position="40"/>
        <end position="219"/>
    </location>
</feature>
<dbReference type="KEGG" id="mlr:MELLADRAFT_88736"/>
<feature type="region of interest" description="Disordered" evidence="1">
    <location>
        <begin position="1"/>
        <end position="38"/>
    </location>
</feature>
<dbReference type="PANTHER" id="PTHR12616:SF1">
    <property type="entry name" value="VACUOLAR PROTEIN SORTING-ASSOCIATED PROTEIN 41 HOMOLOG"/>
    <property type="match status" value="1"/>
</dbReference>
<dbReference type="GO" id="GO:0034058">
    <property type="term" value="P:endosomal vesicle fusion"/>
    <property type="evidence" value="ECO:0007669"/>
    <property type="project" value="TreeGrafter"/>
</dbReference>
<dbReference type="GeneID" id="18934980"/>
<dbReference type="GO" id="GO:0016236">
    <property type="term" value="P:macroautophagy"/>
    <property type="evidence" value="ECO:0007669"/>
    <property type="project" value="TreeGrafter"/>
</dbReference>
<dbReference type="InterPro" id="IPR015943">
    <property type="entry name" value="WD40/YVTN_repeat-like_dom_sf"/>
</dbReference>
<dbReference type="GO" id="GO:0009267">
    <property type="term" value="P:cellular response to starvation"/>
    <property type="evidence" value="ECO:0007669"/>
    <property type="project" value="TreeGrafter"/>
</dbReference>
<dbReference type="InParanoid" id="F4RST3"/>
<dbReference type="eggNOG" id="KOG2066">
    <property type="taxonomic scope" value="Eukaryota"/>
</dbReference>
<dbReference type="GO" id="GO:0006623">
    <property type="term" value="P:protein targeting to vacuole"/>
    <property type="evidence" value="ECO:0007669"/>
    <property type="project" value="InterPro"/>
</dbReference>
<sequence length="222" mass="25091">MEENESKSFSLDTSDQDEHENSNVEDEEEEEEDEEEPLFKYRRLEGEVDKVFGKDSGCAIVASEKLLAIGTHNGVVYVFNHKTEIIKRFRPHSATIHDIKLEASDQFVATASMDGKISIVQLSGGNDVFILDLKRPMRSISLEPLYHKHPNKRHFISAGLAGNLILHEKGWLGNKETILHSGEGPIWSTDWKSNLVVWANDAGIRIMDINPHHKLAFIHALI</sequence>
<dbReference type="InterPro" id="IPR001680">
    <property type="entry name" value="WD40_rpt"/>
</dbReference>
<dbReference type="PANTHER" id="PTHR12616">
    <property type="entry name" value="VACUOLAR PROTEIN SORTING VPS41"/>
    <property type="match status" value="1"/>
</dbReference>
<dbReference type="AlphaFoldDB" id="F4RST3"/>
<dbReference type="RefSeq" id="XP_007412343.1">
    <property type="nucleotide sequence ID" value="XM_007412281.1"/>
</dbReference>
<proteinExistence type="predicted"/>
<reference evidence="4" key="1">
    <citation type="journal article" date="2011" name="Proc. Natl. Acad. Sci. U.S.A.">
        <title>Obligate biotrophy features unraveled by the genomic analysis of rust fungi.</title>
        <authorList>
            <person name="Duplessis S."/>
            <person name="Cuomo C.A."/>
            <person name="Lin Y.-C."/>
            <person name="Aerts A."/>
            <person name="Tisserant E."/>
            <person name="Veneault-Fourrey C."/>
            <person name="Joly D.L."/>
            <person name="Hacquard S."/>
            <person name="Amselem J."/>
            <person name="Cantarel B.L."/>
            <person name="Chiu R."/>
            <person name="Coutinho P.M."/>
            <person name="Feau N."/>
            <person name="Field M."/>
            <person name="Frey P."/>
            <person name="Gelhaye E."/>
            <person name="Goldberg J."/>
            <person name="Grabherr M.G."/>
            <person name="Kodira C.D."/>
            <person name="Kohler A."/>
            <person name="Kuees U."/>
            <person name="Lindquist E.A."/>
            <person name="Lucas S.M."/>
            <person name="Mago R."/>
            <person name="Mauceli E."/>
            <person name="Morin E."/>
            <person name="Murat C."/>
            <person name="Pangilinan J.L."/>
            <person name="Park R."/>
            <person name="Pearson M."/>
            <person name="Quesneville H."/>
            <person name="Rouhier N."/>
            <person name="Sakthikumar S."/>
            <person name="Salamov A.A."/>
            <person name="Schmutz J."/>
            <person name="Selles B."/>
            <person name="Shapiro H."/>
            <person name="Tanguay P."/>
            <person name="Tuskan G.A."/>
            <person name="Henrissat B."/>
            <person name="Van de Peer Y."/>
            <person name="Rouze P."/>
            <person name="Ellis J.G."/>
            <person name="Dodds P.N."/>
            <person name="Schein J.E."/>
            <person name="Zhong S."/>
            <person name="Hamelin R.C."/>
            <person name="Grigoriev I.V."/>
            <person name="Szabo L.J."/>
            <person name="Martin F."/>
        </authorList>
    </citation>
    <scope>NUCLEOTIDE SEQUENCE [LARGE SCALE GENOMIC DNA]</scope>
    <source>
        <strain evidence="4">98AG31 / pathotype 3-4-7</strain>
    </source>
</reference>
<dbReference type="VEuPathDB" id="FungiDB:MELLADRAFT_88736"/>
<dbReference type="STRING" id="747676.F4RST3"/>
<organism evidence="4">
    <name type="scientific">Melampsora larici-populina (strain 98AG31 / pathotype 3-4-7)</name>
    <name type="common">Poplar leaf rust fungus</name>
    <dbReference type="NCBI Taxonomy" id="747676"/>
    <lineage>
        <taxon>Eukaryota</taxon>
        <taxon>Fungi</taxon>
        <taxon>Dikarya</taxon>
        <taxon>Basidiomycota</taxon>
        <taxon>Pucciniomycotina</taxon>
        <taxon>Pucciniomycetes</taxon>
        <taxon>Pucciniales</taxon>
        <taxon>Melampsoraceae</taxon>
        <taxon>Melampsora</taxon>
    </lineage>
</organism>
<evidence type="ECO:0000313" key="4">
    <source>
        <dbReference type="Proteomes" id="UP000001072"/>
    </source>
</evidence>
<evidence type="ECO:0000259" key="2">
    <source>
        <dbReference type="Pfam" id="PF23411"/>
    </source>
</evidence>
<dbReference type="SUPFAM" id="SSF50978">
    <property type="entry name" value="WD40 repeat-like"/>
    <property type="match status" value="1"/>
</dbReference>
<dbReference type="InterPro" id="IPR036322">
    <property type="entry name" value="WD40_repeat_dom_sf"/>
</dbReference>
<accession>F4RST3</accession>
<feature type="compositionally biased region" description="Acidic residues" evidence="1">
    <location>
        <begin position="14"/>
        <end position="36"/>
    </location>
</feature>
<dbReference type="OrthoDB" id="244107at2759"/>
<dbReference type="GO" id="GO:0030897">
    <property type="term" value="C:HOPS complex"/>
    <property type="evidence" value="ECO:0007669"/>
    <property type="project" value="TreeGrafter"/>
</dbReference>
<dbReference type="EMBL" id="GL883118">
    <property type="protein sequence ID" value="EGG04552.1"/>
    <property type="molecule type" value="Genomic_DNA"/>
</dbReference>